<feature type="domain" description="Rho-GAP" evidence="4">
    <location>
        <begin position="1119"/>
        <end position="1318"/>
    </location>
</feature>
<dbReference type="PROSITE" id="PS50238">
    <property type="entry name" value="RHOGAP"/>
    <property type="match status" value="1"/>
</dbReference>
<feature type="compositionally biased region" description="Basic residues" evidence="2">
    <location>
        <begin position="510"/>
        <end position="519"/>
    </location>
</feature>
<evidence type="ECO:0000313" key="5">
    <source>
        <dbReference type="EMBL" id="KAF2752782.1"/>
    </source>
</evidence>
<dbReference type="GO" id="GO:0035091">
    <property type="term" value="F:phosphatidylinositol binding"/>
    <property type="evidence" value="ECO:0007669"/>
    <property type="project" value="InterPro"/>
</dbReference>
<dbReference type="PANTHER" id="PTHR23176">
    <property type="entry name" value="RHO/RAC/CDC GTPASE-ACTIVATING PROTEIN"/>
    <property type="match status" value="1"/>
</dbReference>
<protein>
    <submittedName>
        <fullName evidence="5">RhoGAP-domain-containing protein</fullName>
    </submittedName>
</protein>
<name>A0A6A6VQ87_9PEZI</name>
<feature type="compositionally biased region" description="Polar residues" evidence="2">
    <location>
        <begin position="147"/>
        <end position="156"/>
    </location>
</feature>
<dbReference type="InterPro" id="IPR011993">
    <property type="entry name" value="PH-like_dom_sf"/>
</dbReference>
<evidence type="ECO:0000256" key="1">
    <source>
        <dbReference type="ARBA" id="ARBA00022468"/>
    </source>
</evidence>
<dbReference type="SUPFAM" id="SSF48350">
    <property type="entry name" value="GTPase activation domain, GAP"/>
    <property type="match status" value="1"/>
</dbReference>
<feature type="region of interest" description="Disordered" evidence="2">
    <location>
        <begin position="567"/>
        <end position="632"/>
    </location>
</feature>
<evidence type="ECO:0000259" key="3">
    <source>
        <dbReference type="PROSITE" id="PS50003"/>
    </source>
</evidence>
<dbReference type="GeneID" id="54482521"/>
<dbReference type="OrthoDB" id="185175at2759"/>
<dbReference type="FunFam" id="2.30.29.30:FF:000452">
    <property type="entry name" value="Rho GTPase activator (Bem3)"/>
    <property type="match status" value="1"/>
</dbReference>
<dbReference type="CDD" id="cd06093">
    <property type="entry name" value="PX_domain"/>
    <property type="match status" value="1"/>
</dbReference>
<feature type="region of interest" description="Disordered" evidence="2">
    <location>
        <begin position="444"/>
        <end position="554"/>
    </location>
</feature>
<dbReference type="GO" id="GO:0005096">
    <property type="term" value="F:GTPase activator activity"/>
    <property type="evidence" value="ECO:0007669"/>
    <property type="project" value="UniProtKB-KW"/>
</dbReference>
<dbReference type="Pfam" id="PF00169">
    <property type="entry name" value="PH"/>
    <property type="match status" value="1"/>
</dbReference>
<feature type="region of interest" description="Disordered" evidence="2">
    <location>
        <begin position="976"/>
        <end position="1061"/>
    </location>
</feature>
<feature type="compositionally biased region" description="Polar residues" evidence="2">
    <location>
        <begin position="447"/>
        <end position="463"/>
    </location>
</feature>
<feature type="compositionally biased region" description="Polar residues" evidence="2">
    <location>
        <begin position="336"/>
        <end position="361"/>
    </location>
</feature>
<gene>
    <name evidence="5" type="ORF">EJ05DRAFT_420924</name>
</gene>
<dbReference type="RefSeq" id="XP_033595233.1">
    <property type="nucleotide sequence ID" value="XM_033741467.1"/>
</dbReference>
<organism evidence="5 6">
    <name type="scientific">Pseudovirgaria hyperparasitica</name>
    <dbReference type="NCBI Taxonomy" id="470096"/>
    <lineage>
        <taxon>Eukaryota</taxon>
        <taxon>Fungi</taxon>
        <taxon>Dikarya</taxon>
        <taxon>Ascomycota</taxon>
        <taxon>Pezizomycotina</taxon>
        <taxon>Dothideomycetes</taxon>
        <taxon>Dothideomycetes incertae sedis</taxon>
        <taxon>Acrospermales</taxon>
        <taxon>Acrospermaceae</taxon>
        <taxon>Pseudovirgaria</taxon>
    </lineage>
</organism>
<dbReference type="EMBL" id="ML996594">
    <property type="protein sequence ID" value="KAF2752782.1"/>
    <property type="molecule type" value="Genomic_DNA"/>
</dbReference>
<dbReference type="Gene3D" id="1.10.555.10">
    <property type="entry name" value="Rho GTPase activation protein"/>
    <property type="match status" value="1"/>
</dbReference>
<feature type="compositionally biased region" description="Low complexity" evidence="2">
    <location>
        <begin position="1"/>
        <end position="13"/>
    </location>
</feature>
<dbReference type="SUPFAM" id="SSF64268">
    <property type="entry name" value="PX domain"/>
    <property type="match status" value="1"/>
</dbReference>
<feature type="compositionally biased region" description="Basic and acidic residues" evidence="2">
    <location>
        <begin position="667"/>
        <end position="681"/>
    </location>
</feature>
<dbReference type="GO" id="GO:0007165">
    <property type="term" value="P:signal transduction"/>
    <property type="evidence" value="ECO:0007669"/>
    <property type="project" value="InterPro"/>
</dbReference>
<proteinExistence type="predicted"/>
<feature type="compositionally biased region" description="Polar residues" evidence="2">
    <location>
        <begin position="59"/>
        <end position="68"/>
    </location>
</feature>
<dbReference type="SMART" id="SM00233">
    <property type="entry name" value="PH"/>
    <property type="match status" value="1"/>
</dbReference>
<feature type="region of interest" description="Disordered" evidence="2">
    <location>
        <begin position="304"/>
        <end position="323"/>
    </location>
</feature>
<evidence type="ECO:0000256" key="2">
    <source>
        <dbReference type="SAM" id="MobiDB-lite"/>
    </source>
</evidence>
<dbReference type="Gene3D" id="2.30.29.30">
    <property type="entry name" value="Pleckstrin-homology domain (PH domain)/Phosphotyrosine-binding domain (PTB)"/>
    <property type="match status" value="1"/>
</dbReference>
<feature type="domain" description="PH" evidence="3">
    <location>
        <begin position="858"/>
        <end position="969"/>
    </location>
</feature>
<accession>A0A6A6VQ87</accession>
<keyword evidence="6" id="KW-1185">Reference proteome</keyword>
<feature type="region of interest" description="Disordered" evidence="2">
    <location>
        <begin position="139"/>
        <end position="209"/>
    </location>
</feature>
<feature type="compositionally biased region" description="Basic and acidic residues" evidence="2">
    <location>
        <begin position="481"/>
        <end position="498"/>
    </location>
</feature>
<dbReference type="SUPFAM" id="SSF50729">
    <property type="entry name" value="PH domain-like"/>
    <property type="match status" value="1"/>
</dbReference>
<feature type="region of interest" description="Disordered" evidence="2">
    <location>
        <begin position="906"/>
        <end position="925"/>
    </location>
</feature>
<feature type="compositionally biased region" description="Low complexity" evidence="2">
    <location>
        <begin position="171"/>
        <end position="183"/>
    </location>
</feature>
<feature type="compositionally biased region" description="Polar residues" evidence="2">
    <location>
        <begin position="193"/>
        <end position="203"/>
    </location>
</feature>
<dbReference type="InterPro" id="IPR001849">
    <property type="entry name" value="PH_domain"/>
</dbReference>
<evidence type="ECO:0000259" key="4">
    <source>
        <dbReference type="PROSITE" id="PS50238"/>
    </source>
</evidence>
<evidence type="ECO:0000313" key="6">
    <source>
        <dbReference type="Proteomes" id="UP000799437"/>
    </source>
</evidence>
<sequence>DATITSTAHSTIAKPTSSSSLADNYRALRESSSLSTSHASPLRTSDHLAGRVRHVPSPLQRSGPSPFSVNGRPHHTHHEEPCSPREKLEARLASEEATHSTNGSSTPTQAFIEKGLPQSSKPGTHVRLRNVSASVAFPVGITPPSSPITMQSQSRPQHTETRPTPPRNDSIDSAVSSISSNTSQQFNRPIPSHSYQFSHESVSPNPPDMATLLISTGSAEAAVKNLWKEKQSASVHNAQLWRLVEKQRAMILGLNKDLERALKDKERYRKKLKEQLSQMPPLPGTVQKTEQASQRDLSQFPADGIEVHDGFSSSTSALEDGRASSALEFRKGSEAVPTQLQQGSPLEQSPIQPSSSVSEAGSTKRALSADTSALDFRALRAATHVPSSLQNATSPNTRSDLDVSSYAQVKLGAPAVSITQATPIIGANGFEYFVPPLRKAPPAPLDLSSSKRVSASLHQANQSEESDTDYDDILGVTEIPQPDRGRRKTREDDDRVREALASQEDEARSRSKRKSKSKSKNTPQSAAPEPKSGQGVTHTSPILYLPKSPRQLPSAPASLNAILSPVGSEKSAKRGNVISPPILSPGLPVSPRPSDRPIGSPAPRLPHQAMVSPPMSPRANGLPLSPRAPRQPLPLPPNTPLSFASPHLARAVNYGKAQIQPTINTDLHLKPPDLTAEEKSSHGLSEPSSPQIIDRSLMCDQYPGILLPPNCLPLIQVKVSSSRLRPSRHSMLATKSLDEDVFTLALYARSDNRQLWRNEKTIGALPNLHQQLQMLCPEYTASLPDRSLFNGHAPAKIDARRTALTKYFDELLDTPIDEIAAMVVCEFFSSDVIGCEVDETLSPIEAPSSAGGISSKGKSRMYGYLTKRGKNFGGWKARYFVLEGPELRYYESDGGAHLGTIRLQSAQIGKQSQQQQTSSQDDSDNQFRHAFLIREPKRKDSTSLVRHVLCAESDGERDQWVDALLQYVECTDDGVISPSDKKAIHSNKNELRSQRKENSPTDKFDRDDNLQAMKYEEAVQRDAPQKGPTLRQHHVMPSPTHRSFDSGRQNHPAISGPTNGTVIHDTGIWGNKSLEPTSVKIKKRSIFGFGGKITPDIVGDHIPSEPLMAPPPNRVIFGLPLAEAVKHSAPIGIDTQLPAVVYRCLEYLQAKGAEHEEGIFRLSGSNITIKALRERFNNEGDVRLLDGQLHDMHAVASLLKLYLRELPASILTRDLHLAFLRVLEPSTAREDRVWVLNELVHKLPSVNRELLQALSSFLIDIVTNSDVNKMTIRNVGIVFAPTLNIPAPLISLLLTEYSDIFGHVPQPDEMARQPREITVTAPPEDSDAIRSPRHQMFSNLPTPA</sequence>
<dbReference type="Pfam" id="PF00620">
    <property type="entry name" value="RhoGAP"/>
    <property type="match status" value="1"/>
</dbReference>
<dbReference type="InterPro" id="IPR008936">
    <property type="entry name" value="Rho_GTPase_activation_prot"/>
</dbReference>
<keyword evidence="1" id="KW-0343">GTPase activation</keyword>
<dbReference type="PROSITE" id="PS50003">
    <property type="entry name" value="PH_DOMAIN"/>
    <property type="match status" value="1"/>
</dbReference>
<feature type="region of interest" description="Disordered" evidence="2">
    <location>
        <begin position="666"/>
        <end position="690"/>
    </location>
</feature>
<feature type="compositionally biased region" description="Basic and acidic residues" evidence="2">
    <location>
        <begin position="77"/>
        <end position="98"/>
    </location>
</feature>
<feature type="compositionally biased region" description="Polar residues" evidence="2">
    <location>
        <begin position="286"/>
        <end position="295"/>
    </location>
</feature>
<feature type="region of interest" description="Disordered" evidence="2">
    <location>
        <begin position="332"/>
        <end position="368"/>
    </location>
</feature>
<feature type="non-terminal residue" evidence="5">
    <location>
        <position position="1"/>
    </location>
</feature>
<feature type="compositionally biased region" description="Low complexity" evidence="2">
    <location>
        <begin position="906"/>
        <end position="920"/>
    </location>
</feature>
<feature type="region of interest" description="Disordered" evidence="2">
    <location>
        <begin position="1321"/>
        <end position="1344"/>
    </location>
</feature>
<feature type="compositionally biased region" description="Basic and acidic residues" evidence="2">
    <location>
        <begin position="979"/>
        <end position="1024"/>
    </location>
</feature>
<dbReference type="PANTHER" id="PTHR23176:SF129">
    <property type="entry name" value="RHO GTPASE ACTIVATING PROTEIN AT 16F, ISOFORM E-RELATED"/>
    <property type="match status" value="1"/>
</dbReference>
<dbReference type="InterPro" id="IPR000198">
    <property type="entry name" value="RhoGAP_dom"/>
</dbReference>
<dbReference type="GO" id="GO:0005938">
    <property type="term" value="C:cell cortex"/>
    <property type="evidence" value="ECO:0007669"/>
    <property type="project" value="UniProtKB-ARBA"/>
</dbReference>
<feature type="region of interest" description="Disordered" evidence="2">
    <location>
        <begin position="273"/>
        <end position="295"/>
    </location>
</feature>
<feature type="compositionally biased region" description="Low complexity" evidence="2">
    <location>
        <begin position="31"/>
        <end position="40"/>
    </location>
</feature>
<reference evidence="5" key="1">
    <citation type="journal article" date="2020" name="Stud. Mycol.">
        <title>101 Dothideomycetes genomes: a test case for predicting lifestyles and emergence of pathogens.</title>
        <authorList>
            <person name="Haridas S."/>
            <person name="Albert R."/>
            <person name="Binder M."/>
            <person name="Bloem J."/>
            <person name="Labutti K."/>
            <person name="Salamov A."/>
            <person name="Andreopoulos B."/>
            <person name="Baker S."/>
            <person name="Barry K."/>
            <person name="Bills G."/>
            <person name="Bluhm B."/>
            <person name="Cannon C."/>
            <person name="Castanera R."/>
            <person name="Culley D."/>
            <person name="Daum C."/>
            <person name="Ezra D."/>
            <person name="Gonzalez J."/>
            <person name="Henrissat B."/>
            <person name="Kuo A."/>
            <person name="Liang C."/>
            <person name="Lipzen A."/>
            <person name="Lutzoni F."/>
            <person name="Magnuson J."/>
            <person name="Mondo S."/>
            <person name="Nolan M."/>
            <person name="Ohm R."/>
            <person name="Pangilinan J."/>
            <person name="Park H.-J."/>
            <person name="Ramirez L."/>
            <person name="Alfaro M."/>
            <person name="Sun H."/>
            <person name="Tritt A."/>
            <person name="Yoshinaga Y."/>
            <person name="Zwiers L.-H."/>
            <person name="Turgeon B."/>
            <person name="Goodwin S."/>
            <person name="Spatafora J."/>
            <person name="Crous P."/>
            <person name="Grigoriev I."/>
        </authorList>
    </citation>
    <scope>NUCLEOTIDE SEQUENCE</scope>
    <source>
        <strain evidence="5">CBS 121739</strain>
    </source>
</reference>
<dbReference type="SMART" id="SM00324">
    <property type="entry name" value="RhoGAP"/>
    <property type="match status" value="1"/>
</dbReference>
<dbReference type="Proteomes" id="UP000799437">
    <property type="component" value="Unassembled WGS sequence"/>
</dbReference>
<feature type="region of interest" description="Disordered" evidence="2">
    <location>
        <begin position="1"/>
        <end position="124"/>
    </location>
</feature>
<feature type="compositionally biased region" description="Polar residues" evidence="2">
    <location>
        <begin position="99"/>
        <end position="109"/>
    </location>
</feature>
<dbReference type="InterPro" id="IPR050729">
    <property type="entry name" value="Rho-GAP"/>
</dbReference>
<dbReference type="Gene3D" id="3.30.1520.10">
    <property type="entry name" value="Phox-like domain"/>
    <property type="match status" value="1"/>
</dbReference>
<feature type="non-terminal residue" evidence="5">
    <location>
        <position position="1344"/>
    </location>
</feature>
<dbReference type="InterPro" id="IPR036871">
    <property type="entry name" value="PX_dom_sf"/>
</dbReference>